<dbReference type="InterPro" id="IPR001845">
    <property type="entry name" value="HTH_ArsR_DNA-bd_dom"/>
</dbReference>
<gene>
    <name evidence="5" type="ORF">HRJ53_27365</name>
</gene>
<dbReference type="SMART" id="SM00418">
    <property type="entry name" value="HTH_ARSR"/>
    <property type="match status" value="1"/>
</dbReference>
<accession>A0A7V8T073</accession>
<keyword evidence="6" id="KW-1185">Reference proteome</keyword>
<evidence type="ECO:0000256" key="1">
    <source>
        <dbReference type="ARBA" id="ARBA00023015"/>
    </source>
</evidence>
<evidence type="ECO:0000313" key="5">
    <source>
        <dbReference type="EMBL" id="MBA0088726.1"/>
    </source>
</evidence>
<proteinExistence type="predicted"/>
<dbReference type="PROSITE" id="PS50987">
    <property type="entry name" value="HTH_ARSR_2"/>
    <property type="match status" value="1"/>
</dbReference>
<organism evidence="5 6">
    <name type="scientific">Candidatus Acidiferrum panamense</name>
    <dbReference type="NCBI Taxonomy" id="2741543"/>
    <lineage>
        <taxon>Bacteria</taxon>
        <taxon>Pseudomonadati</taxon>
        <taxon>Acidobacteriota</taxon>
        <taxon>Terriglobia</taxon>
        <taxon>Candidatus Acidiferrales</taxon>
        <taxon>Candidatus Acidiferrum</taxon>
    </lineage>
</organism>
<dbReference type="GO" id="GO:0003677">
    <property type="term" value="F:DNA binding"/>
    <property type="evidence" value="ECO:0007669"/>
    <property type="project" value="UniProtKB-KW"/>
</dbReference>
<dbReference type="PANTHER" id="PTHR33154:SF33">
    <property type="entry name" value="TRANSCRIPTIONAL REPRESSOR SDPR"/>
    <property type="match status" value="1"/>
</dbReference>
<evidence type="ECO:0000259" key="4">
    <source>
        <dbReference type="PROSITE" id="PS50987"/>
    </source>
</evidence>
<keyword evidence="1" id="KW-0805">Transcription regulation</keyword>
<name>A0A7V8T073_9BACT</name>
<dbReference type="InterPro" id="IPR011991">
    <property type="entry name" value="ArsR-like_HTH"/>
</dbReference>
<dbReference type="NCBIfam" id="NF033788">
    <property type="entry name" value="HTH_metalloreg"/>
    <property type="match status" value="1"/>
</dbReference>
<dbReference type="PANTHER" id="PTHR33154">
    <property type="entry name" value="TRANSCRIPTIONAL REGULATOR, ARSR FAMILY"/>
    <property type="match status" value="1"/>
</dbReference>
<protein>
    <submittedName>
        <fullName evidence="5">Winged helix-turn-helix transcriptional regulator</fullName>
    </submittedName>
</protein>
<dbReference type="Gene3D" id="1.10.10.10">
    <property type="entry name" value="Winged helix-like DNA-binding domain superfamily/Winged helix DNA-binding domain"/>
    <property type="match status" value="1"/>
</dbReference>
<dbReference type="EMBL" id="JACDQQ010002646">
    <property type="protein sequence ID" value="MBA0088726.1"/>
    <property type="molecule type" value="Genomic_DNA"/>
</dbReference>
<dbReference type="InterPro" id="IPR036388">
    <property type="entry name" value="WH-like_DNA-bd_sf"/>
</dbReference>
<feature type="domain" description="HTH arsR-type" evidence="4">
    <location>
        <begin position="1"/>
        <end position="87"/>
    </location>
</feature>
<keyword evidence="3" id="KW-0804">Transcription</keyword>
<dbReference type="InterPro" id="IPR036390">
    <property type="entry name" value="WH_DNA-bd_sf"/>
</dbReference>
<dbReference type="Proteomes" id="UP000567293">
    <property type="component" value="Unassembled WGS sequence"/>
</dbReference>
<dbReference type="AlphaFoldDB" id="A0A7V8T073"/>
<evidence type="ECO:0000256" key="2">
    <source>
        <dbReference type="ARBA" id="ARBA00023125"/>
    </source>
</evidence>
<sequence length="105" mass="11901">MNAALRALADGTRREILSMVWNHERPAGEIAAHFSLTRPAVSQHLTVLLQSGLVCVRQDGTRRLYQANLEEVERLRSELKAFWDGPLLRLKAAAERAQKRKKGKQ</sequence>
<reference evidence="5" key="1">
    <citation type="submission" date="2020-06" db="EMBL/GenBank/DDBJ databases">
        <title>Legume-microbial interactions unlock mineral nutrients during tropical forest succession.</title>
        <authorList>
            <person name="Epihov D.Z."/>
        </authorList>
    </citation>
    <scope>NUCLEOTIDE SEQUENCE [LARGE SCALE GENOMIC DNA]</scope>
    <source>
        <strain evidence="5">Pan2503</strain>
    </source>
</reference>
<dbReference type="PRINTS" id="PR00778">
    <property type="entry name" value="HTHARSR"/>
</dbReference>
<evidence type="ECO:0000256" key="3">
    <source>
        <dbReference type="ARBA" id="ARBA00023163"/>
    </source>
</evidence>
<dbReference type="InterPro" id="IPR051081">
    <property type="entry name" value="HTH_MetalResp_TranReg"/>
</dbReference>
<dbReference type="GO" id="GO:0003700">
    <property type="term" value="F:DNA-binding transcription factor activity"/>
    <property type="evidence" value="ECO:0007669"/>
    <property type="project" value="InterPro"/>
</dbReference>
<keyword evidence="2" id="KW-0238">DNA-binding</keyword>
<evidence type="ECO:0000313" key="6">
    <source>
        <dbReference type="Proteomes" id="UP000567293"/>
    </source>
</evidence>
<dbReference type="Pfam" id="PF01022">
    <property type="entry name" value="HTH_5"/>
    <property type="match status" value="1"/>
</dbReference>
<comment type="caution">
    <text evidence="5">The sequence shown here is derived from an EMBL/GenBank/DDBJ whole genome shotgun (WGS) entry which is preliminary data.</text>
</comment>
<dbReference type="SUPFAM" id="SSF46785">
    <property type="entry name" value="Winged helix' DNA-binding domain"/>
    <property type="match status" value="1"/>
</dbReference>
<dbReference type="CDD" id="cd00090">
    <property type="entry name" value="HTH_ARSR"/>
    <property type="match status" value="1"/>
</dbReference>